<keyword evidence="1" id="KW-0472">Membrane</keyword>
<feature type="transmembrane region" description="Helical" evidence="1">
    <location>
        <begin position="68"/>
        <end position="91"/>
    </location>
</feature>
<dbReference type="EMBL" id="BAABWH010000008">
    <property type="protein sequence ID" value="GAA6146511.1"/>
    <property type="molecule type" value="Genomic_DNA"/>
</dbReference>
<dbReference type="Proteomes" id="UP001481413">
    <property type="component" value="Unassembled WGS sequence"/>
</dbReference>
<feature type="transmembrane region" description="Helical" evidence="1">
    <location>
        <begin position="111"/>
        <end position="129"/>
    </location>
</feature>
<feature type="transmembrane region" description="Helical" evidence="1">
    <location>
        <begin position="239"/>
        <end position="257"/>
    </location>
</feature>
<reference evidence="3 4" key="1">
    <citation type="submission" date="2024-04" db="EMBL/GenBank/DDBJ databases">
        <title>Draft genome sequence of Thalassolituus maritimus NBRC 116585.</title>
        <authorList>
            <person name="Miyakawa T."/>
            <person name="Kusuya Y."/>
            <person name="Miura T."/>
        </authorList>
    </citation>
    <scope>NUCLEOTIDE SEQUENCE [LARGE SCALE GENOMIC DNA]</scope>
    <source>
        <strain evidence="3 4">5NW40-0001</strain>
    </source>
</reference>
<organism evidence="3 4">
    <name type="scientific">Thalassolituus maritimus</name>
    <dbReference type="NCBI Taxonomy" id="484498"/>
    <lineage>
        <taxon>Bacteria</taxon>
        <taxon>Pseudomonadati</taxon>
        <taxon>Pseudomonadota</taxon>
        <taxon>Gammaproteobacteria</taxon>
        <taxon>Oceanospirillales</taxon>
        <taxon>Oceanospirillaceae</taxon>
        <taxon>Thalassolituus</taxon>
    </lineage>
</organism>
<feature type="transmembrane region" description="Helical" evidence="1">
    <location>
        <begin position="277"/>
        <end position="297"/>
    </location>
</feature>
<feature type="domain" description="Acyltransferase 3" evidence="2">
    <location>
        <begin position="12"/>
        <end position="287"/>
    </location>
</feature>
<keyword evidence="1" id="KW-1133">Transmembrane helix</keyword>
<dbReference type="InterPro" id="IPR002656">
    <property type="entry name" value="Acyl_transf_3_dom"/>
</dbReference>
<evidence type="ECO:0000256" key="1">
    <source>
        <dbReference type="SAM" id="Phobius"/>
    </source>
</evidence>
<name>A0ABQ0A282_9GAMM</name>
<evidence type="ECO:0000313" key="4">
    <source>
        <dbReference type="Proteomes" id="UP001481413"/>
    </source>
</evidence>
<dbReference type="Pfam" id="PF01757">
    <property type="entry name" value="Acyl_transf_3"/>
    <property type="match status" value="1"/>
</dbReference>
<sequence>MSRSGVVARRIDLELVRVLACLGIVYFHSGVLAGVSSNLAYSGLAYFILITIFFVNRNKTAFSAAKAVARKVWPSFVFWSAVYIVLGVVIARKDLQSYLSLTTLVTGGSIHLWYLPFIVLAVAAATAAARLMQPRVLFVVTVVGYFGWLVSSIVWRDWIEGYPLPLPQYFHGAGAVLLALLLMSGAGLVRYLCLFASLVLCLLVTIEGEPGVGVVYSVMTLMGLLVVRKRDLMPELTQLRPAVIALSSLTFGIYLVHPLFLSVASRLGLGDMSLMPFVAFIGSAVFVQVFLLLMPIATHRLVKA</sequence>
<comment type="caution">
    <text evidence="3">The sequence shown here is derived from an EMBL/GenBank/DDBJ whole genome shotgun (WGS) entry which is preliminary data.</text>
</comment>
<gene>
    <name evidence="3" type="ORF">NBRC116585_26290</name>
</gene>
<feature type="transmembrane region" description="Helical" evidence="1">
    <location>
        <begin position="12"/>
        <end position="33"/>
    </location>
</feature>
<proteinExistence type="predicted"/>
<keyword evidence="4" id="KW-1185">Reference proteome</keyword>
<feature type="transmembrane region" description="Helical" evidence="1">
    <location>
        <begin position="166"/>
        <end position="183"/>
    </location>
</feature>
<dbReference type="RefSeq" id="WP_353295733.1">
    <property type="nucleotide sequence ID" value="NZ_BAABWH010000008.1"/>
</dbReference>
<protein>
    <recommendedName>
        <fullName evidence="2">Acyltransferase 3 domain-containing protein</fullName>
    </recommendedName>
</protein>
<feature type="transmembrane region" description="Helical" evidence="1">
    <location>
        <begin position="39"/>
        <end position="56"/>
    </location>
</feature>
<evidence type="ECO:0000259" key="2">
    <source>
        <dbReference type="Pfam" id="PF01757"/>
    </source>
</evidence>
<feature type="transmembrane region" description="Helical" evidence="1">
    <location>
        <begin position="136"/>
        <end position="154"/>
    </location>
</feature>
<evidence type="ECO:0000313" key="3">
    <source>
        <dbReference type="EMBL" id="GAA6146511.1"/>
    </source>
</evidence>
<keyword evidence="1" id="KW-0812">Transmembrane</keyword>
<accession>A0ABQ0A282</accession>